<dbReference type="InterPro" id="IPR023213">
    <property type="entry name" value="CAT-like_dom_sf"/>
</dbReference>
<dbReference type="GO" id="GO:0004095">
    <property type="term" value="F:carnitine O-palmitoyltransferase activity"/>
    <property type="evidence" value="ECO:0007669"/>
    <property type="project" value="TreeGrafter"/>
</dbReference>
<evidence type="ECO:0000256" key="11">
    <source>
        <dbReference type="SAM" id="Phobius"/>
    </source>
</evidence>
<dbReference type="SUPFAM" id="SSF52777">
    <property type="entry name" value="CoA-dependent acyltransferases"/>
    <property type="match status" value="2"/>
</dbReference>
<evidence type="ECO:0000259" key="12">
    <source>
        <dbReference type="Pfam" id="PF00755"/>
    </source>
</evidence>
<reference evidence="14" key="1">
    <citation type="submission" date="2024-02" db="UniProtKB">
        <authorList>
            <consortium name="WormBaseParasite"/>
        </authorList>
    </citation>
    <scope>IDENTIFICATION</scope>
</reference>
<evidence type="ECO:0000256" key="10">
    <source>
        <dbReference type="PIRSR" id="PIRSR600542-1"/>
    </source>
</evidence>
<name>A0AAF3ELK5_9BILA</name>
<dbReference type="GO" id="GO:0005739">
    <property type="term" value="C:mitochondrion"/>
    <property type="evidence" value="ECO:0007669"/>
    <property type="project" value="TreeGrafter"/>
</dbReference>
<dbReference type="Pfam" id="PF00755">
    <property type="entry name" value="Carn_acyltransf"/>
    <property type="match status" value="1"/>
</dbReference>
<evidence type="ECO:0000256" key="2">
    <source>
        <dbReference type="ARBA" id="ARBA00005232"/>
    </source>
</evidence>
<dbReference type="Gene3D" id="3.30.559.10">
    <property type="entry name" value="Chloramphenicol acetyltransferase-like domain"/>
    <property type="match status" value="1"/>
</dbReference>
<dbReference type="InterPro" id="IPR000542">
    <property type="entry name" value="Carn_acyl_trans"/>
</dbReference>
<comment type="subcellular location">
    <subcellularLocation>
        <location evidence="1">Membrane</location>
        <topology evidence="1">Multi-pass membrane protein</topology>
    </subcellularLocation>
</comment>
<dbReference type="InterPro" id="IPR039551">
    <property type="entry name" value="Cho/carn_acyl_trans"/>
</dbReference>
<dbReference type="PROSITE" id="PS00439">
    <property type="entry name" value="ACYLTRANSF_C_1"/>
    <property type="match status" value="1"/>
</dbReference>
<evidence type="ECO:0000313" key="14">
    <source>
        <dbReference type="WBParaSite" id="MBELARI_LOCUS14929"/>
    </source>
</evidence>
<keyword evidence="8 11" id="KW-0472">Membrane</keyword>
<evidence type="ECO:0000256" key="8">
    <source>
        <dbReference type="ARBA" id="ARBA00023136"/>
    </source>
</evidence>
<evidence type="ECO:0000256" key="7">
    <source>
        <dbReference type="ARBA" id="ARBA00023098"/>
    </source>
</evidence>
<evidence type="ECO:0000256" key="4">
    <source>
        <dbReference type="ARBA" id="ARBA00022692"/>
    </source>
</evidence>
<accession>A0AAF3ELK5</accession>
<feature type="transmembrane region" description="Helical" evidence="11">
    <location>
        <begin position="123"/>
        <end position="144"/>
    </location>
</feature>
<dbReference type="PANTHER" id="PTHR22589:SF104">
    <property type="entry name" value="CHOLINE_CARNITINE ACYLTRANSFERASE DOMAIN-CONTAINING PROTEIN"/>
    <property type="match status" value="1"/>
</dbReference>
<feature type="domain" description="Choline/carnitine acyltransferase" evidence="12">
    <location>
        <begin position="196"/>
        <end position="776"/>
    </location>
</feature>
<feature type="transmembrane region" description="Helical" evidence="11">
    <location>
        <begin position="84"/>
        <end position="103"/>
    </location>
</feature>
<evidence type="ECO:0000256" key="1">
    <source>
        <dbReference type="ARBA" id="ARBA00004141"/>
    </source>
</evidence>
<dbReference type="AlphaFoldDB" id="A0AAF3ELK5"/>
<evidence type="ECO:0000313" key="13">
    <source>
        <dbReference type="Proteomes" id="UP000887575"/>
    </source>
</evidence>
<dbReference type="Proteomes" id="UP000887575">
    <property type="component" value="Unassembled WGS sequence"/>
</dbReference>
<proteinExistence type="inferred from homology"/>
<dbReference type="GO" id="GO:0016020">
    <property type="term" value="C:membrane"/>
    <property type="evidence" value="ECO:0007669"/>
    <property type="project" value="UniProtKB-SubCell"/>
</dbReference>
<keyword evidence="3" id="KW-0808">Transferase</keyword>
<evidence type="ECO:0000256" key="3">
    <source>
        <dbReference type="ARBA" id="ARBA00022679"/>
    </source>
</evidence>
<dbReference type="PANTHER" id="PTHR22589">
    <property type="entry name" value="CARNITINE O-ACYLTRANSFERASE"/>
    <property type="match status" value="1"/>
</dbReference>
<comment type="similarity">
    <text evidence="2">Belongs to the carnitine/choline acetyltransferase family.</text>
</comment>
<keyword evidence="6 11" id="KW-1133">Transmembrane helix</keyword>
<dbReference type="FunFam" id="3.30.559.10:FF:000002">
    <property type="entry name" value="carnitine O-palmitoyltransferase 1, liver isoform"/>
    <property type="match status" value="1"/>
</dbReference>
<evidence type="ECO:0000256" key="6">
    <source>
        <dbReference type="ARBA" id="ARBA00022989"/>
    </source>
</evidence>
<evidence type="ECO:0000256" key="5">
    <source>
        <dbReference type="ARBA" id="ARBA00022832"/>
    </source>
</evidence>
<sequence length="796" mass="91078">MVIVGLKPTPISVLIKALNSYRWSKANAYLSVDQCLYALKPKTAMVMASPTKLSYEVNVKRYLKKLPKYELIFKNSIFPLTPNALIYITALMALLYSLGVSPLNTPIEFVNEFASTAISSSLTSQMISFTLVMLPTLITFVFLVRLSLTIMLYYHGWLFEEIGKPPSLSTKLFLLIITTINKNANFLSYRNLLPWLPIPSLKNTIPKYLESVQSFLSKEQYDLICQQANEFEKSGVASQLQNKLWMKWMISPNWVSDWWKEVVYMRGRDSLIYTNVASADIIFKQPTTIQAARGAVTTLLRIHFLHEAHETQKMKPIGLGPIPMCPTQYIDYNRSLRHPKHTSDVMERLPDAKHIVVNHNGAWYKVPVYTGKRLLRAAELEKVLQNIIDHPQEPVKGEAYLGALTGCSRDFWAEIKEKHFTKGINGASVRTIETALDVLYLDDEVREWDENDITKYEREYQRTLTGDGYKLWWDIPTCSIVSKNGRFTSNAEHSVCDALIHVHVREYIKYHEEFSGHYQADGHCAGSIDTVPSTERLHWELEQEILDAVDEAFVVSKAAADNLENAALVFFDYGKDFIKKARVSPDAYIQMALQMAYYKDQGRFDLTYEPAVMRMFRDGRTETVRSCSNHSCAFVKSMFDGKTTPTERLSLLKVACDRHQDYYRNAMAGKGVDRHLFGLYVVSKYYEISSPFLENVFSMSYALSSSQTPQHQSVEYSKVLNGQRNLFWPAGAFCCPDGSKYGVCYTIATTGDLLSFHIAGRREMQETNCSRFRKHILDSLKEMREMVELATEKTKI</sequence>
<dbReference type="Gene3D" id="3.30.559.70">
    <property type="entry name" value="Choline/Carnitine o-acyltransferase, domain 2"/>
    <property type="match status" value="1"/>
</dbReference>
<dbReference type="GO" id="GO:0009437">
    <property type="term" value="P:carnitine metabolic process"/>
    <property type="evidence" value="ECO:0007669"/>
    <property type="project" value="TreeGrafter"/>
</dbReference>
<feature type="active site" description="Proton acceptor" evidence="10">
    <location>
        <position position="493"/>
    </location>
</feature>
<protein>
    <recommendedName>
        <fullName evidence="12">Choline/carnitine acyltransferase domain-containing protein</fullName>
    </recommendedName>
</protein>
<dbReference type="GO" id="GO:0006631">
    <property type="term" value="P:fatty acid metabolic process"/>
    <property type="evidence" value="ECO:0007669"/>
    <property type="project" value="UniProtKB-KW"/>
</dbReference>
<organism evidence="13 14">
    <name type="scientific">Mesorhabditis belari</name>
    <dbReference type="NCBI Taxonomy" id="2138241"/>
    <lineage>
        <taxon>Eukaryota</taxon>
        <taxon>Metazoa</taxon>
        <taxon>Ecdysozoa</taxon>
        <taxon>Nematoda</taxon>
        <taxon>Chromadorea</taxon>
        <taxon>Rhabditida</taxon>
        <taxon>Rhabditina</taxon>
        <taxon>Rhabditomorpha</taxon>
        <taxon>Rhabditoidea</taxon>
        <taxon>Rhabditidae</taxon>
        <taxon>Mesorhabditinae</taxon>
        <taxon>Mesorhabditis</taxon>
    </lineage>
</organism>
<dbReference type="WBParaSite" id="MBELARI_LOCUS14929">
    <property type="protein sequence ID" value="MBELARI_LOCUS14929"/>
    <property type="gene ID" value="MBELARI_LOCUS14929"/>
</dbReference>
<dbReference type="InterPro" id="IPR042231">
    <property type="entry name" value="Cho/carn_acyl_trans_2"/>
</dbReference>
<keyword evidence="4 11" id="KW-0812">Transmembrane</keyword>
<keyword evidence="7" id="KW-0443">Lipid metabolism</keyword>
<keyword evidence="13" id="KW-1185">Reference proteome</keyword>
<keyword evidence="9" id="KW-0012">Acyltransferase</keyword>
<keyword evidence="5" id="KW-0276">Fatty acid metabolism</keyword>
<evidence type="ECO:0000256" key="9">
    <source>
        <dbReference type="ARBA" id="ARBA00023315"/>
    </source>
</evidence>